<name>A0A643BVM4_BALPH</name>
<dbReference type="EMBL" id="SGJD01004273">
    <property type="protein sequence ID" value="KAB0391728.1"/>
    <property type="molecule type" value="Genomic_DNA"/>
</dbReference>
<sequence>TCLKVSLIEPPLEEAALGNKELGRDGVSGAAAAENGLLCPEAKGWPGTPGRKGAVSPRSRWIHRRQASPTRTTTIMSLRPFPYCPLRGAEGKLRTGGPGQPQSQARSSPRPVRYVRGEGDVGEGLGLQRRERVALRRGRPSWGERGEGPRERPERLTELCPKQKAKGRGTKEFLLSKGQGAPELSPGLGTLLEPRAKDVELVWGGMAEGQRPVGQARNRNQPLP</sequence>
<protein>
    <submittedName>
        <fullName evidence="2">Uncharacterized protein</fullName>
    </submittedName>
</protein>
<gene>
    <name evidence="2" type="ORF">E2I00_018952</name>
</gene>
<feature type="region of interest" description="Disordered" evidence="1">
    <location>
        <begin position="86"/>
        <end position="169"/>
    </location>
</feature>
<dbReference type="Proteomes" id="UP000437017">
    <property type="component" value="Unassembled WGS sequence"/>
</dbReference>
<accession>A0A643BVM4</accession>
<comment type="caution">
    <text evidence="2">The sequence shown here is derived from an EMBL/GenBank/DDBJ whole genome shotgun (WGS) entry which is preliminary data.</text>
</comment>
<evidence type="ECO:0000313" key="2">
    <source>
        <dbReference type="EMBL" id="KAB0391728.1"/>
    </source>
</evidence>
<evidence type="ECO:0000256" key="1">
    <source>
        <dbReference type="SAM" id="MobiDB-lite"/>
    </source>
</evidence>
<organism evidence="2 3">
    <name type="scientific">Balaenoptera physalus</name>
    <name type="common">Fin whale</name>
    <name type="synonym">Balaena physalus</name>
    <dbReference type="NCBI Taxonomy" id="9770"/>
    <lineage>
        <taxon>Eukaryota</taxon>
        <taxon>Metazoa</taxon>
        <taxon>Chordata</taxon>
        <taxon>Craniata</taxon>
        <taxon>Vertebrata</taxon>
        <taxon>Euteleostomi</taxon>
        <taxon>Mammalia</taxon>
        <taxon>Eutheria</taxon>
        <taxon>Laurasiatheria</taxon>
        <taxon>Artiodactyla</taxon>
        <taxon>Whippomorpha</taxon>
        <taxon>Cetacea</taxon>
        <taxon>Mysticeti</taxon>
        <taxon>Balaenopteridae</taxon>
        <taxon>Balaenoptera</taxon>
    </lineage>
</organism>
<proteinExistence type="predicted"/>
<keyword evidence="3" id="KW-1185">Reference proteome</keyword>
<dbReference type="AlphaFoldDB" id="A0A643BVM4"/>
<reference evidence="2 3" key="1">
    <citation type="journal article" date="2019" name="PLoS ONE">
        <title>Genomic analyses reveal an absence of contemporary introgressive admixture between fin whales and blue whales, despite known hybrids.</title>
        <authorList>
            <person name="Westbury M.V."/>
            <person name="Petersen B."/>
            <person name="Lorenzen E.D."/>
        </authorList>
    </citation>
    <scope>NUCLEOTIDE SEQUENCE [LARGE SCALE GENOMIC DNA]</scope>
    <source>
        <strain evidence="2">FinWhale-01</strain>
    </source>
</reference>
<evidence type="ECO:0000313" key="3">
    <source>
        <dbReference type="Proteomes" id="UP000437017"/>
    </source>
</evidence>
<feature type="non-terminal residue" evidence="2">
    <location>
        <position position="1"/>
    </location>
</feature>
<feature type="compositionally biased region" description="Basic and acidic residues" evidence="1">
    <location>
        <begin position="142"/>
        <end position="157"/>
    </location>
</feature>